<sequence length="194" mass="21981">MSNKQPNLIIINSNIPVAPGVEIDEHRKRLVGVVLDLFQGKTSLYKLNNYFAEDAVYEDPVAKSVGRKEIAGQFYGLPELFKESRTKTVSIISNDSTSTSFSMTHILTPKLISTPIEFNTTMTITVNDKDLITHWQDRHRENIPDGGWAEWMRKKQSEVTAAVLPIPGNEEEDLGRWRRWYGDAVPSPATYENS</sequence>
<name>A0A0E9NGZ9_SAICN</name>
<accession>A0A0E9NGZ9</accession>
<reference evidence="1 2" key="1">
    <citation type="journal article" date="2011" name="J. Gen. Appl. Microbiol.">
        <title>Draft genome sequencing of the enigmatic yeast Saitoella complicata.</title>
        <authorList>
            <person name="Nishida H."/>
            <person name="Hamamoto M."/>
            <person name="Sugiyama J."/>
        </authorList>
    </citation>
    <scope>NUCLEOTIDE SEQUENCE [LARGE SCALE GENOMIC DNA]</scope>
    <source>
        <strain evidence="1 2">NRRL Y-17804</strain>
    </source>
</reference>
<dbReference type="Gene3D" id="3.10.450.50">
    <property type="match status" value="1"/>
</dbReference>
<reference evidence="1 2" key="3">
    <citation type="journal article" date="2015" name="Genome Announc.">
        <title>Draft Genome Sequence of the Archiascomycetous Yeast Saitoella complicata.</title>
        <authorList>
            <person name="Yamauchi K."/>
            <person name="Kondo S."/>
            <person name="Hamamoto M."/>
            <person name="Takahashi Y."/>
            <person name="Ogura Y."/>
            <person name="Hayashi T."/>
            <person name="Nishida H."/>
        </authorList>
    </citation>
    <scope>NUCLEOTIDE SEQUENCE [LARGE SCALE GENOMIC DNA]</scope>
    <source>
        <strain evidence="1 2">NRRL Y-17804</strain>
    </source>
</reference>
<dbReference type="PANTHER" id="PTHR34213:SF2">
    <property type="entry name" value="NUCLEAR TRANSPORT FACTOR 2 (NTF2) FAMILY PROTEIN"/>
    <property type="match status" value="1"/>
</dbReference>
<reference evidence="1 2" key="2">
    <citation type="journal article" date="2014" name="J. Gen. Appl. Microbiol.">
        <title>The early diverging ascomycetous budding yeast Saitoella complicata has three histone deacetylases belonging to the Clr6, Hos2, and Rpd3 lineages.</title>
        <authorList>
            <person name="Nishida H."/>
            <person name="Matsumoto T."/>
            <person name="Kondo S."/>
            <person name="Hamamoto M."/>
            <person name="Yoshikawa H."/>
        </authorList>
    </citation>
    <scope>NUCLEOTIDE SEQUENCE [LARGE SCALE GENOMIC DNA]</scope>
    <source>
        <strain evidence="1 2">NRRL Y-17804</strain>
    </source>
</reference>
<evidence type="ECO:0008006" key="3">
    <source>
        <dbReference type="Google" id="ProtNLM"/>
    </source>
</evidence>
<proteinExistence type="predicted"/>
<evidence type="ECO:0000313" key="2">
    <source>
        <dbReference type="Proteomes" id="UP000033140"/>
    </source>
</evidence>
<gene>
    <name evidence="1" type="ORF">G7K_3320-t1</name>
</gene>
<evidence type="ECO:0000313" key="1">
    <source>
        <dbReference type="EMBL" id="GAO49162.1"/>
    </source>
</evidence>
<dbReference type="OrthoDB" id="2400485at2759"/>
<dbReference type="RefSeq" id="XP_019025203.1">
    <property type="nucleotide sequence ID" value="XM_019170021.1"/>
</dbReference>
<dbReference type="OMA" id="QWYGLQT"/>
<dbReference type="AlphaFoldDB" id="A0A0E9NGZ9"/>
<organism evidence="1 2">
    <name type="scientific">Saitoella complicata (strain BCRC 22490 / CBS 7301 / JCM 7358 / NBRC 10748 / NRRL Y-17804)</name>
    <dbReference type="NCBI Taxonomy" id="698492"/>
    <lineage>
        <taxon>Eukaryota</taxon>
        <taxon>Fungi</taxon>
        <taxon>Dikarya</taxon>
        <taxon>Ascomycota</taxon>
        <taxon>Taphrinomycotina</taxon>
        <taxon>Taphrinomycotina incertae sedis</taxon>
        <taxon>Saitoella</taxon>
    </lineage>
</organism>
<protein>
    <recommendedName>
        <fullName evidence="3">SnoaL-like domain-containing protein</fullName>
    </recommendedName>
</protein>
<comment type="caution">
    <text evidence="1">The sequence shown here is derived from an EMBL/GenBank/DDBJ whole genome shotgun (WGS) entry which is preliminary data.</text>
</comment>
<dbReference type="SUPFAM" id="SSF54427">
    <property type="entry name" value="NTF2-like"/>
    <property type="match status" value="1"/>
</dbReference>
<keyword evidence="2" id="KW-1185">Reference proteome</keyword>
<dbReference type="Proteomes" id="UP000033140">
    <property type="component" value="Unassembled WGS sequence"/>
</dbReference>
<dbReference type="InterPro" id="IPR032710">
    <property type="entry name" value="NTF2-like_dom_sf"/>
</dbReference>
<dbReference type="PANTHER" id="PTHR34213">
    <property type="entry name" value="NUCLEAR TRANSPORT FACTOR 2 (NTF2) FAMILY PROTEIN"/>
    <property type="match status" value="1"/>
</dbReference>
<dbReference type="EMBL" id="BACD03000020">
    <property type="protein sequence ID" value="GAO49162.1"/>
    <property type="molecule type" value="Genomic_DNA"/>
</dbReference>